<dbReference type="InterPro" id="IPR004821">
    <property type="entry name" value="Cyt_trans-like"/>
</dbReference>
<dbReference type="GO" id="GO:0046872">
    <property type="term" value="F:metal ion binding"/>
    <property type="evidence" value="ECO:0007669"/>
    <property type="project" value="InterPro"/>
</dbReference>
<reference evidence="7 8" key="1">
    <citation type="submission" date="2017-09" db="EMBL/GenBank/DDBJ databases">
        <title>Bacterial strain isolated from the female urinary microbiota.</title>
        <authorList>
            <person name="Thomas-White K."/>
            <person name="Kumar N."/>
            <person name="Forster S."/>
            <person name="Putonti C."/>
            <person name="Lawley T."/>
            <person name="Wolfe A.J."/>
        </authorList>
    </citation>
    <scope>NUCLEOTIDE SEQUENCE [LARGE SCALE GENOMIC DNA]</scope>
    <source>
        <strain evidence="7 8">UMB0834</strain>
    </source>
</reference>
<dbReference type="Proteomes" id="UP001081438">
    <property type="component" value="Unassembled WGS sequence"/>
</dbReference>
<dbReference type="GO" id="GO:0005737">
    <property type="term" value="C:cytoplasm"/>
    <property type="evidence" value="ECO:0007669"/>
    <property type="project" value="InterPro"/>
</dbReference>
<gene>
    <name evidence="7" type="primary">tagD</name>
    <name evidence="7" type="ORF">CJ235_02985</name>
    <name evidence="6" type="ORF">NW112_04900</name>
    <name evidence="5" type="ORF">NW133_08005</name>
</gene>
<reference evidence="6" key="3">
    <citation type="journal article" date="2022" name="Int. J. Mol. Sci.">
        <title>Phenotypic and genotypic virulence characterisation of Staphylococcus pettenkoferi strains isolated from human bloodstream and diabetic foot infections.</title>
        <authorList>
            <person name="Magnan C."/>
        </authorList>
    </citation>
    <scope>NUCLEOTIDE SEQUENCE</scope>
    <source>
        <strain evidence="6">NSP020P</strain>
    </source>
</reference>
<evidence type="ECO:0000313" key="6">
    <source>
        <dbReference type="EMBL" id="MCY1594567.1"/>
    </source>
</evidence>
<dbReference type="EMBL" id="JANSLD010000029">
    <property type="protein sequence ID" value="MCY1583471.1"/>
    <property type="molecule type" value="Genomic_DNA"/>
</dbReference>
<feature type="domain" description="Cytidyltransferase-like" evidence="4">
    <location>
        <begin position="5"/>
        <end position="124"/>
    </location>
</feature>
<dbReference type="InterPro" id="IPR006409">
    <property type="entry name" value="G3P_cytidylTrfase"/>
</dbReference>
<evidence type="ECO:0000313" key="5">
    <source>
        <dbReference type="EMBL" id="MCY1583471.1"/>
    </source>
</evidence>
<dbReference type="Pfam" id="PF01467">
    <property type="entry name" value="CTP_transf_like"/>
    <property type="match status" value="1"/>
</dbReference>
<dbReference type="NCBIfam" id="TIGR00125">
    <property type="entry name" value="cyt_tran_rel"/>
    <property type="match status" value="1"/>
</dbReference>
<organism evidence="7 8">
    <name type="scientific">Staphylococcus pettenkoferi</name>
    <dbReference type="NCBI Taxonomy" id="170573"/>
    <lineage>
        <taxon>Bacteria</taxon>
        <taxon>Bacillati</taxon>
        <taxon>Bacillota</taxon>
        <taxon>Bacilli</taxon>
        <taxon>Bacillales</taxon>
        <taxon>Staphylococcaceae</taxon>
        <taxon>Staphylococcus</taxon>
    </lineage>
</organism>
<dbReference type="GO" id="GO:0019350">
    <property type="term" value="P:teichoic acid biosynthetic process"/>
    <property type="evidence" value="ECO:0007669"/>
    <property type="project" value="InterPro"/>
</dbReference>
<dbReference type="SUPFAM" id="SSF52374">
    <property type="entry name" value="Nucleotidylyl transferase"/>
    <property type="match status" value="1"/>
</dbReference>
<dbReference type="GO" id="GO:0047348">
    <property type="term" value="F:glycerol-3-phosphate cytidylyltransferase activity"/>
    <property type="evidence" value="ECO:0007669"/>
    <property type="project" value="UniProtKB-UniRule"/>
</dbReference>
<keyword evidence="1 7" id="KW-0808">Transferase</keyword>
<dbReference type="EMBL" id="PNGG01000001">
    <property type="protein sequence ID" value="PMC20658.1"/>
    <property type="molecule type" value="Genomic_DNA"/>
</dbReference>
<dbReference type="Proteomes" id="UP001072952">
    <property type="component" value="Unassembled WGS sequence"/>
</dbReference>
<dbReference type="PANTHER" id="PTHR43793:SF1">
    <property type="entry name" value="FAD SYNTHASE"/>
    <property type="match status" value="1"/>
</dbReference>
<reference evidence="5" key="2">
    <citation type="journal article" date="2022" name="Int. J. Mol. Sci.">
        <title>Phenotypic and Genotypic Virulence Characterisation of Staphylococcus pettenkoferi Strains Isolated from Human Bloodstream and Diabetic Foot Infections.</title>
        <authorList>
            <person name="Magnan C."/>
            <person name="Ahmad-Mansour N."/>
            <person name="Pouget C."/>
            <person name="Morsli M."/>
            <person name="Huc-Brandt S."/>
            <person name="Pantel A."/>
            <person name="Dunyach-Remy C."/>
            <person name="Sotto A."/>
            <person name="Molle V."/>
            <person name="Lavigne J.-P."/>
        </authorList>
    </citation>
    <scope>NUCLEOTIDE SEQUENCE</scope>
    <source>
        <strain evidence="5">NSP012P</strain>
    </source>
</reference>
<protein>
    <recommendedName>
        <fullName evidence="3">Glycerol-3-phosphate cytidylyltransferase</fullName>
        <ecNumber evidence="3">2.7.7.39</ecNumber>
    </recommendedName>
</protein>
<dbReference type="NCBIfam" id="TIGR01518">
    <property type="entry name" value="g3p_cytidyltrns"/>
    <property type="match status" value="1"/>
</dbReference>
<keyword evidence="9" id="KW-1185">Reference proteome</keyword>
<dbReference type="InterPro" id="IPR050385">
    <property type="entry name" value="Archaeal_FAD_synthase"/>
</dbReference>
<dbReference type="Gene3D" id="3.40.50.620">
    <property type="entry name" value="HUPs"/>
    <property type="match status" value="1"/>
</dbReference>
<evidence type="ECO:0000313" key="9">
    <source>
        <dbReference type="Proteomes" id="UP001072952"/>
    </source>
</evidence>
<dbReference type="RefSeq" id="WP_002472536.1">
    <property type="nucleotide sequence ID" value="NZ_CP022096.2"/>
</dbReference>
<evidence type="ECO:0000313" key="8">
    <source>
        <dbReference type="Proteomes" id="UP000235748"/>
    </source>
</evidence>
<dbReference type="KEGG" id="spet:CEP67_10195"/>
<dbReference type="STRING" id="170573.GCA_001076995_00421"/>
<evidence type="ECO:0000256" key="3">
    <source>
        <dbReference type="NCBIfam" id="TIGR01518"/>
    </source>
</evidence>
<dbReference type="EMBL" id="JANSKX010000014">
    <property type="protein sequence ID" value="MCY1594567.1"/>
    <property type="molecule type" value="Genomic_DNA"/>
</dbReference>
<dbReference type="Proteomes" id="UP000235748">
    <property type="component" value="Unassembled WGS sequence"/>
</dbReference>
<sequence>MRRVITYGTYDLLHYGHIELLRRAREMGDYLIVALSTDEFNRIKHKKSYYNFEQRKMMLESIRYVDLVIPEDGWGQKEKDVDRYEVDTFVMGHDWEGEFDFLKDKCDVIYLKRTEGISTTQIKRELYGDDAT</sequence>
<dbReference type="GeneID" id="98296878"/>
<reference evidence="5" key="4">
    <citation type="submission" date="2022-08" db="EMBL/GenBank/DDBJ databases">
        <authorList>
            <person name="Magnan C."/>
        </authorList>
    </citation>
    <scope>NUCLEOTIDE SEQUENCE</scope>
    <source>
        <strain evidence="5">NSP012P</strain>
    </source>
</reference>
<name>A0A1Z3U2Z4_9STAP</name>
<dbReference type="PANTHER" id="PTHR43793">
    <property type="entry name" value="FAD SYNTHASE"/>
    <property type="match status" value="1"/>
</dbReference>
<dbReference type="AlphaFoldDB" id="A0A1Z3U2Z4"/>
<proteinExistence type="predicted"/>
<dbReference type="InterPro" id="IPR014729">
    <property type="entry name" value="Rossmann-like_a/b/a_fold"/>
</dbReference>
<evidence type="ECO:0000256" key="1">
    <source>
        <dbReference type="ARBA" id="ARBA00022679"/>
    </source>
</evidence>
<comment type="caution">
    <text evidence="7">The sequence shown here is derived from an EMBL/GenBank/DDBJ whole genome shotgun (WGS) entry which is preliminary data.</text>
</comment>
<evidence type="ECO:0000313" key="7">
    <source>
        <dbReference type="EMBL" id="PMC20658.1"/>
    </source>
</evidence>
<dbReference type="EC" id="2.7.7.39" evidence="3"/>
<accession>A0A1Z3U2Z4</accession>
<evidence type="ECO:0000256" key="2">
    <source>
        <dbReference type="ARBA" id="ARBA00022695"/>
    </source>
</evidence>
<keyword evidence="2 7" id="KW-0548">Nucleotidyltransferase</keyword>
<evidence type="ECO:0000259" key="4">
    <source>
        <dbReference type="Pfam" id="PF01467"/>
    </source>
</evidence>